<evidence type="ECO:0000259" key="2">
    <source>
        <dbReference type="Pfam" id="PF00534"/>
    </source>
</evidence>
<name>A0ABY9JRR2_9BACI</name>
<evidence type="ECO:0000313" key="5">
    <source>
        <dbReference type="Proteomes" id="UP001197974"/>
    </source>
</evidence>
<dbReference type="Proteomes" id="UP001197974">
    <property type="component" value="Chromosome"/>
</dbReference>
<reference evidence="4 5" key="1">
    <citation type="submission" date="2023-06" db="EMBL/GenBank/DDBJ databases">
        <title>Five Gram-positive bacteria isolated from mangrove sediments in Shenzhen, Guangdong, China.</title>
        <authorList>
            <person name="Yu S."/>
            <person name="Zheng W."/>
            <person name="Huang Y."/>
        </authorList>
    </citation>
    <scope>NUCLEOTIDE SEQUENCE [LARGE SCALE GENOMIC DNA]</scope>
    <source>
        <strain evidence="4 5">SaN35-3</strain>
    </source>
</reference>
<feature type="domain" description="Glycosyl transferase family 1" evidence="2">
    <location>
        <begin position="179"/>
        <end position="335"/>
    </location>
</feature>
<dbReference type="InterPro" id="IPR028098">
    <property type="entry name" value="Glyco_trans_4-like_N"/>
</dbReference>
<dbReference type="RefSeq" id="WP_226541647.1">
    <property type="nucleotide sequence ID" value="NZ_CP129013.1"/>
</dbReference>
<evidence type="ECO:0000256" key="1">
    <source>
        <dbReference type="ARBA" id="ARBA00009481"/>
    </source>
</evidence>
<keyword evidence="4" id="KW-0808">Transferase</keyword>
<dbReference type="PANTHER" id="PTHR45947:SF3">
    <property type="entry name" value="SULFOQUINOVOSYL TRANSFERASE SQD2"/>
    <property type="match status" value="1"/>
</dbReference>
<sequence>MKKIAIILQSFEGGGVEKVLINLANELSRTHHITILAMSHSGELKDELLSHIRVVNCNVKRAYKMAFPIKRFVTEENPDLIISAKHFLNLTTLITKKYLLKESTAKIMATVHGHIGSGLKEFVMKKLIKSVYPFSDVIICVSQGVLAEIIELSPDSKEKVKVIYNPVITPSFLKKADEIPSMLKEKDERWIVTIARLSQEKNIKLLIEAFHRAKIDELTKLYIIGDGPEREKLEELVNKFKIQEKVFFLGFLDNPYTYLKQADLFALTSNSEGLGNVLIEALYFNVPVISTDCKSGPREILKNGEYGMLVPVNDVEELSIGIKEILNNGMAQKRQDVDLTPYEQDKVLSNYLDVMKSIMN</sequence>
<gene>
    <name evidence="4" type="ORF">LC087_11445</name>
</gene>
<organism evidence="4 5">
    <name type="scientific">Bacillus carboniphilus</name>
    <dbReference type="NCBI Taxonomy" id="86663"/>
    <lineage>
        <taxon>Bacteria</taxon>
        <taxon>Bacillati</taxon>
        <taxon>Bacillota</taxon>
        <taxon>Bacilli</taxon>
        <taxon>Bacillales</taxon>
        <taxon>Bacillaceae</taxon>
        <taxon>Bacillus</taxon>
    </lineage>
</organism>
<keyword evidence="4" id="KW-0328">Glycosyltransferase</keyword>
<evidence type="ECO:0000313" key="4">
    <source>
        <dbReference type="EMBL" id="WLR41504.1"/>
    </source>
</evidence>
<dbReference type="Pfam" id="PF13439">
    <property type="entry name" value="Glyco_transf_4"/>
    <property type="match status" value="1"/>
</dbReference>
<comment type="similarity">
    <text evidence="1">Belongs to the glycosyltransferase group 1 family. Glycosyltransferase 4 subfamily.</text>
</comment>
<dbReference type="Gene3D" id="3.40.50.2000">
    <property type="entry name" value="Glycogen Phosphorylase B"/>
    <property type="match status" value="2"/>
</dbReference>
<dbReference type="PANTHER" id="PTHR45947">
    <property type="entry name" value="SULFOQUINOVOSYL TRANSFERASE SQD2"/>
    <property type="match status" value="1"/>
</dbReference>
<dbReference type="InterPro" id="IPR050194">
    <property type="entry name" value="Glycosyltransferase_grp1"/>
</dbReference>
<dbReference type="EMBL" id="CP129013">
    <property type="protein sequence ID" value="WLR41504.1"/>
    <property type="molecule type" value="Genomic_DNA"/>
</dbReference>
<dbReference type="Pfam" id="PF00534">
    <property type="entry name" value="Glycos_transf_1"/>
    <property type="match status" value="1"/>
</dbReference>
<dbReference type="GO" id="GO:0016757">
    <property type="term" value="F:glycosyltransferase activity"/>
    <property type="evidence" value="ECO:0007669"/>
    <property type="project" value="UniProtKB-KW"/>
</dbReference>
<evidence type="ECO:0000259" key="3">
    <source>
        <dbReference type="Pfam" id="PF13439"/>
    </source>
</evidence>
<protein>
    <submittedName>
        <fullName evidence="4">Glycosyltransferase</fullName>
        <ecNumber evidence="4">2.4.-.-</ecNumber>
    </submittedName>
</protein>
<proteinExistence type="inferred from homology"/>
<dbReference type="SUPFAM" id="SSF53756">
    <property type="entry name" value="UDP-Glycosyltransferase/glycogen phosphorylase"/>
    <property type="match status" value="1"/>
</dbReference>
<dbReference type="EC" id="2.4.-.-" evidence="4"/>
<dbReference type="InterPro" id="IPR001296">
    <property type="entry name" value="Glyco_trans_1"/>
</dbReference>
<feature type="domain" description="Glycosyltransferase subfamily 4-like N-terminal" evidence="3">
    <location>
        <begin position="14"/>
        <end position="167"/>
    </location>
</feature>
<keyword evidence="5" id="KW-1185">Reference proteome</keyword>
<dbReference type="CDD" id="cd03811">
    <property type="entry name" value="GT4_GT28_WabH-like"/>
    <property type="match status" value="1"/>
</dbReference>
<accession>A0ABY9JRR2</accession>